<accession>A0A0G4KDB8</accession>
<organism evidence="1 2">
    <name type="scientific">Verticillium longisporum</name>
    <name type="common">Verticillium dahliae var. longisporum</name>
    <dbReference type="NCBI Taxonomy" id="100787"/>
    <lineage>
        <taxon>Eukaryota</taxon>
        <taxon>Fungi</taxon>
        <taxon>Dikarya</taxon>
        <taxon>Ascomycota</taxon>
        <taxon>Pezizomycotina</taxon>
        <taxon>Sordariomycetes</taxon>
        <taxon>Hypocreomycetidae</taxon>
        <taxon>Glomerellales</taxon>
        <taxon>Plectosphaerellaceae</taxon>
        <taxon>Verticillium</taxon>
    </lineage>
</organism>
<name>A0A0G4KDB8_VERLO</name>
<keyword evidence="2" id="KW-1185">Reference proteome</keyword>
<dbReference type="AlphaFoldDB" id="A0A0G4KDB8"/>
<evidence type="ECO:0000313" key="2">
    <source>
        <dbReference type="Proteomes" id="UP000044602"/>
    </source>
</evidence>
<dbReference type="EMBL" id="CVQH01000114">
    <property type="protein sequence ID" value="CRJ82886.1"/>
    <property type="molecule type" value="Genomic_DNA"/>
</dbReference>
<sequence>MAALIILWGKKSQEQEEEKDLYAPRNLLPVLAKVRNEIVGKETHERRQRDHLDAEAGEGNVHSGLDLVLLCADG</sequence>
<dbReference type="Proteomes" id="UP000044602">
    <property type="component" value="Unassembled WGS sequence"/>
</dbReference>
<reference evidence="1 2" key="1">
    <citation type="submission" date="2015-05" db="EMBL/GenBank/DDBJ databases">
        <authorList>
            <person name="Wang D.B."/>
            <person name="Wang M."/>
        </authorList>
    </citation>
    <scope>NUCLEOTIDE SEQUENCE [LARGE SCALE GENOMIC DNA]</scope>
    <source>
        <strain evidence="1">VL1</strain>
    </source>
</reference>
<protein>
    <submittedName>
        <fullName evidence="1">Uncharacterized protein</fullName>
    </submittedName>
</protein>
<evidence type="ECO:0000313" key="1">
    <source>
        <dbReference type="EMBL" id="CRJ82886.1"/>
    </source>
</evidence>
<proteinExistence type="predicted"/>
<gene>
    <name evidence="1" type="ORF">BN1708_009062</name>
</gene>